<name>A0ABP0K933_9DINO</name>
<gene>
    <name evidence="1" type="ORF">CCMP2556_LOCUS15097</name>
</gene>
<accession>A0ABP0K933</accession>
<comment type="caution">
    <text evidence="1">The sequence shown here is derived from an EMBL/GenBank/DDBJ whole genome shotgun (WGS) entry which is preliminary data.</text>
</comment>
<keyword evidence="2" id="KW-1185">Reference proteome</keyword>
<dbReference type="EMBL" id="CAXAMN010007836">
    <property type="protein sequence ID" value="CAK9023076.1"/>
    <property type="molecule type" value="Genomic_DNA"/>
</dbReference>
<organism evidence="1 2">
    <name type="scientific">Durusdinium trenchii</name>
    <dbReference type="NCBI Taxonomy" id="1381693"/>
    <lineage>
        <taxon>Eukaryota</taxon>
        <taxon>Sar</taxon>
        <taxon>Alveolata</taxon>
        <taxon>Dinophyceae</taxon>
        <taxon>Suessiales</taxon>
        <taxon>Symbiodiniaceae</taxon>
        <taxon>Durusdinium</taxon>
    </lineage>
</organism>
<reference evidence="1 2" key="1">
    <citation type="submission" date="2024-02" db="EMBL/GenBank/DDBJ databases">
        <authorList>
            <person name="Chen Y."/>
            <person name="Shah S."/>
            <person name="Dougan E. K."/>
            <person name="Thang M."/>
            <person name="Chan C."/>
        </authorList>
    </citation>
    <scope>NUCLEOTIDE SEQUENCE [LARGE SCALE GENOMIC DNA]</scope>
</reference>
<protein>
    <submittedName>
        <fullName evidence="1">Uncharacterized protein</fullName>
    </submittedName>
</protein>
<evidence type="ECO:0000313" key="1">
    <source>
        <dbReference type="EMBL" id="CAK9023076.1"/>
    </source>
</evidence>
<feature type="non-terminal residue" evidence="1">
    <location>
        <position position="196"/>
    </location>
</feature>
<sequence>LWAKWKAWARQGLPSEYLNRKEDVVDNENKVLGFIGRLGVLTWMGRNLVDRLEENSLAFPEAATVQAAMVTAWFFMLRAKEYCNSNGVDEDIVLRGIDARFTKDAEVVEGKDANELTMQFRKTKTDQLGFGESKTLKATGEHHICPVEALVRMQRAWPTRFMKERGDSVRHLFRWANGVVLKRVEVQSLLQQAAKG</sequence>
<proteinExistence type="predicted"/>
<dbReference type="Proteomes" id="UP001642484">
    <property type="component" value="Unassembled WGS sequence"/>
</dbReference>
<feature type="non-terminal residue" evidence="1">
    <location>
        <position position="1"/>
    </location>
</feature>
<evidence type="ECO:0000313" key="2">
    <source>
        <dbReference type="Proteomes" id="UP001642484"/>
    </source>
</evidence>